<dbReference type="InterPro" id="IPR036034">
    <property type="entry name" value="PDZ_sf"/>
</dbReference>
<dbReference type="Pfam" id="PF02163">
    <property type="entry name" value="Peptidase_M50"/>
    <property type="match status" value="1"/>
</dbReference>
<evidence type="ECO:0000313" key="13">
    <source>
        <dbReference type="EMBL" id="CAK8053741.1"/>
    </source>
</evidence>
<evidence type="ECO:0000256" key="2">
    <source>
        <dbReference type="ARBA" id="ARBA00004141"/>
    </source>
</evidence>
<sequence length="419" mass="46178">MFTTIFIYIFMFGLLVEFHELGHYRSAKRNGVLVREFSIGYGPKLLSWYKHGTAYAVRLLPIGGFVRLASANDESPIQAGQILRLVLNDKGEVTVLDTRVDQLGEGLAFQVDQYDLTDDLKISGYRLADNQYLTLHVLHSAYVIQKDGQRFQIAPRDTWRQSVGFWRRFRINIAGPMMNLLFALLAFTVLSLTNPNGISSNRPIISSVDNGQPAQKAGLKVGDTIKSIDGDKVSSTNEVTAALNKHSYGSTTIVVERNKKNYSFTLLPTTEKVGNINKRQIGANVGFKTNFSDRLTGGIRITVHNTVASIVVVYELLTHWTFGLNQVGGTISIANATSDVATNLSVFKLAQIFGNISITIAILSLVPLPPLDGGKILLDLWSKIFRRSLPQVTENIINILGAGVILTVLIAVTTNDLLR</sequence>
<dbReference type="EMBL" id="CAWVOH010000001">
    <property type="protein sequence ID" value="CAK8053741.1"/>
    <property type="molecule type" value="Genomic_DNA"/>
</dbReference>
<keyword evidence="10 11" id="KW-0472">Membrane</keyword>
<feature type="domain" description="PDZ" evidence="12">
    <location>
        <begin position="197"/>
        <end position="259"/>
    </location>
</feature>
<dbReference type="InterPro" id="IPR004387">
    <property type="entry name" value="Pept_M50_Zn"/>
</dbReference>
<name>A0ABP0ENQ1_9LACO</name>
<dbReference type="SMART" id="SM00228">
    <property type="entry name" value="PDZ"/>
    <property type="match status" value="1"/>
</dbReference>
<protein>
    <submittedName>
        <fullName evidence="13">Regulator of RpoE activity (RseP)</fullName>
    </submittedName>
</protein>
<comment type="caution">
    <text evidence="13">The sequence shown here is derived from an EMBL/GenBank/DDBJ whole genome shotgun (WGS) entry which is preliminary data.</text>
</comment>
<keyword evidence="4" id="KW-0645">Protease</keyword>
<evidence type="ECO:0000256" key="5">
    <source>
        <dbReference type="ARBA" id="ARBA00022692"/>
    </source>
</evidence>
<comment type="cofactor">
    <cofactor evidence="1">
        <name>Zn(2+)</name>
        <dbReference type="ChEBI" id="CHEBI:29105"/>
    </cofactor>
</comment>
<dbReference type="InterPro" id="IPR001478">
    <property type="entry name" value="PDZ"/>
</dbReference>
<dbReference type="RefSeq" id="WP_349641292.1">
    <property type="nucleotide sequence ID" value="NZ_CAWVOH010000001.1"/>
</dbReference>
<gene>
    <name evidence="13" type="ORF">R54876_GBNLAHCA_00299</name>
</gene>
<feature type="transmembrane region" description="Helical" evidence="11">
    <location>
        <begin position="169"/>
        <end position="192"/>
    </location>
</feature>
<keyword evidence="7" id="KW-0862">Zinc</keyword>
<dbReference type="InterPro" id="IPR041489">
    <property type="entry name" value="PDZ_6"/>
</dbReference>
<feature type="transmembrane region" description="Helical" evidence="11">
    <location>
        <begin position="352"/>
        <end position="371"/>
    </location>
</feature>
<keyword evidence="9" id="KW-0482">Metalloprotease</keyword>
<evidence type="ECO:0000256" key="9">
    <source>
        <dbReference type="ARBA" id="ARBA00023049"/>
    </source>
</evidence>
<dbReference type="InterPro" id="IPR008915">
    <property type="entry name" value="Peptidase_M50"/>
</dbReference>
<comment type="similarity">
    <text evidence="3">Belongs to the peptidase M50B family.</text>
</comment>
<keyword evidence="6" id="KW-0378">Hydrolase</keyword>
<reference evidence="13 14" key="1">
    <citation type="submission" date="2024-01" db="EMBL/GenBank/DDBJ databases">
        <authorList>
            <person name="Botero Cardona J."/>
        </authorList>
    </citation>
    <scope>NUCLEOTIDE SEQUENCE [LARGE SCALE GENOMIC DNA]</scope>
    <source>
        <strain evidence="13 14">LMG 33000</strain>
    </source>
</reference>
<keyword evidence="8 11" id="KW-1133">Transmembrane helix</keyword>
<evidence type="ECO:0000256" key="1">
    <source>
        <dbReference type="ARBA" id="ARBA00001947"/>
    </source>
</evidence>
<dbReference type="Proteomes" id="UP001314241">
    <property type="component" value="Unassembled WGS sequence"/>
</dbReference>
<evidence type="ECO:0000313" key="14">
    <source>
        <dbReference type="Proteomes" id="UP001314241"/>
    </source>
</evidence>
<organism evidence="13 14">
    <name type="scientific">Eupransor demetentiae</name>
    <dbReference type="NCBI Taxonomy" id="3109584"/>
    <lineage>
        <taxon>Bacteria</taxon>
        <taxon>Bacillati</taxon>
        <taxon>Bacillota</taxon>
        <taxon>Bacilli</taxon>
        <taxon>Lactobacillales</taxon>
        <taxon>Lactobacillaceae</taxon>
        <taxon>Eupransor</taxon>
    </lineage>
</organism>
<evidence type="ECO:0000256" key="6">
    <source>
        <dbReference type="ARBA" id="ARBA00022801"/>
    </source>
</evidence>
<evidence type="ECO:0000256" key="8">
    <source>
        <dbReference type="ARBA" id="ARBA00022989"/>
    </source>
</evidence>
<dbReference type="PANTHER" id="PTHR42837:SF2">
    <property type="entry name" value="MEMBRANE METALLOPROTEASE ARASP2, CHLOROPLASTIC-RELATED"/>
    <property type="match status" value="1"/>
</dbReference>
<dbReference type="SUPFAM" id="SSF50156">
    <property type="entry name" value="PDZ domain-like"/>
    <property type="match status" value="1"/>
</dbReference>
<dbReference type="PANTHER" id="PTHR42837">
    <property type="entry name" value="REGULATOR OF SIGMA-E PROTEASE RSEP"/>
    <property type="match status" value="1"/>
</dbReference>
<dbReference type="Gene3D" id="2.30.42.10">
    <property type="match status" value="1"/>
</dbReference>
<dbReference type="Pfam" id="PF17820">
    <property type="entry name" value="PDZ_6"/>
    <property type="match status" value="1"/>
</dbReference>
<accession>A0ABP0ENQ1</accession>
<dbReference type="PROSITE" id="PS50106">
    <property type="entry name" value="PDZ"/>
    <property type="match status" value="1"/>
</dbReference>
<keyword evidence="14" id="KW-1185">Reference proteome</keyword>
<evidence type="ECO:0000256" key="11">
    <source>
        <dbReference type="SAM" id="Phobius"/>
    </source>
</evidence>
<evidence type="ECO:0000256" key="7">
    <source>
        <dbReference type="ARBA" id="ARBA00022833"/>
    </source>
</evidence>
<evidence type="ECO:0000256" key="4">
    <source>
        <dbReference type="ARBA" id="ARBA00022670"/>
    </source>
</evidence>
<comment type="subcellular location">
    <subcellularLocation>
        <location evidence="2">Membrane</location>
        <topology evidence="2">Multi-pass membrane protein</topology>
    </subcellularLocation>
</comment>
<keyword evidence="5 11" id="KW-0812">Transmembrane</keyword>
<evidence type="ECO:0000256" key="3">
    <source>
        <dbReference type="ARBA" id="ARBA00007931"/>
    </source>
</evidence>
<proteinExistence type="inferred from homology"/>
<evidence type="ECO:0000256" key="10">
    <source>
        <dbReference type="ARBA" id="ARBA00023136"/>
    </source>
</evidence>
<evidence type="ECO:0000259" key="12">
    <source>
        <dbReference type="PROSITE" id="PS50106"/>
    </source>
</evidence>
<feature type="transmembrane region" description="Helical" evidence="11">
    <location>
        <begin position="392"/>
        <end position="412"/>
    </location>
</feature>